<gene>
    <name evidence="1" type="ORF">CAEBREN_31332</name>
</gene>
<reference evidence="2" key="1">
    <citation type="submission" date="2011-07" db="EMBL/GenBank/DDBJ databases">
        <authorList>
            <consortium name="Caenorhabditis brenneri Sequencing and Analysis Consortium"/>
            <person name="Wilson R.K."/>
        </authorList>
    </citation>
    <scope>NUCLEOTIDE SEQUENCE [LARGE SCALE GENOMIC DNA]</scope>
    <source>
        <strain evidence="2">PB2801</strain>
    </source>
</reference>
<dbReference type="Proteomes" id="UP000008068">
    <property type="component" value="Unassembled WGS sequence"/>
</dbReference>
<evidence type="ECO:0000313" key="1">
    <source>
        <dbReference type="EMBL" id="EGT54259.1"/>
    </source>
</evidence>
<name>G0MFP3_CAEBE</name>
<dbReference type="InParanoid" id="G0MFP3"/>
<dbReference type="AlphaFoldDB" id="G0MFP3"/>
<accession>G0MFP3</accession>
<dbReference type="EMBL" id="GL379792">
    <property type="protein sequence ID" value="EGT54259.1"/>
    <property type="molecule type" value="Genomic_DNA"/>
</dbReference>
<organism evidence="2">
    <name type="scientific">Caenorhabditis brenneri</name>
    <name type="common">Nematode worm</name>
    <dbReference type="NCBI Taxonomy" id="135651"/>
    <lineage>
        <taxon>Eukaryota</taxon>
        <taxon>Metazoa</taxon>
        <taxon>Ecdysozoa</taxon>
        <taxon>Nematoda</taxon>
        <taxon>Chromadorea</taxon>
        <taxon>Rhabditida</taxon>
        <taxon>Rhabditina</taxon>
        <taxon>Rhabditomorpha</taxon>
        <taxon>Rhabditoidea</taxon>
        <taxon>Rhabditidae</taxon>
        <taxon>Peloderinae</taxon>
        <taxon>Caenorhabditis</taxon>
    </lineage>
</organism>
<dbReference type="HOGENOM" id="CLU_119206_0_0_1"/>
<protein>
    <submittedName>
        <fullName evidence="1">Uncharacterized protein</fullName>
    </submittedName>
</protein>
<proteinExistence type="predicted"/>
<evidence type="ECO:0000313" key="2">
    <source>
        <dbReference type="Proteomes" id="UP000008068"/>
    </source>
</evidence>
<sequence>MNQLKYSPALAKHASDFKSCDDLEKQGATYRIDGFSNKEAFDAVKFYAELLKIDKPLPQWIKEHYNPEQTSFVRCYVSERCGRIVWAQERGEEVRKLGDRDYLDIYGPERFFSMHSFRHGPPGYMCRYGHKDGLCQEKGSN</sequence>
<keyword evidence="2" id="KW-1185">Reference proteome</keyword>